<protein>
    <submittedName>
        <fullName evidence="2">Uncharacterized protein</fullName>
    </submittedName>
</protein>
<keyword evidence="3" id="KW-1185">Reference proteome</keyword>
<gene>
    <name evidence="2" type="ORF">ATE80_09520</name>
</gene>
<proteinExistence type="predicted"/>
<comment type="caution">
    <text evidence="2">The sequence shown here is derived from an EMBL/GenBank/DDBJ whole genome shotgun (WGS) entry which is preliminary data.</text>
</comment>
<dbReference type="STRING" id="936756.ATE80_09520"/>
<dbReference type="EMBL" id="LNSV01000017">
    <property type="protein sequence ID" value="KUH39040.1"/>
    <property type="molecule type" value="Genomic_DNA"/>
</dbReference>
<reference evidence="2 3" key="1">
    <citation type="submission" date="2015-11" db="EMBL/GenBank/DDBJ databases">
        <title>Genome-wide analysis reveals the secondary metabolome in Streptomyces kanasensis ZX01.</title>
        <authorList>
            <person name="Zhang G."/>
            <person name="Han L."/>
            <person name="Feng J."/>
            <person name="Zhang X."/>
        </authorList>
    </citation>
    <scope>NUCLEOTIDE SEQUENCE [LARGE SCALE GENOMIC DNA]</scope>
    <source>
        <strain evidence="2 3">ZX01</strain>
    </source>
</reference>
<dbReference type="AlphaFoldDB" id="A0A100Y7D5"/>
<organism evidence="2 3">
    <name type="scientific">Streptomyces kanasensis</name>
    <dbReference type="NCBI Taxonomy" id="936756"/>
    <lineage>
        <taxon>Bacteria</taxon>
        <taxon>Bacillati</taxon>
        <taxon>Actinomycetota</taxon>
        <taxon>Actinomycetes</taxon>
        <taxon>Kitasatosporales</taxon>
        <taxon>Streptomycetaceae</taxon>
        <taxon>Streptomyces</taxon>
    </lineage>
</organism>
<dbReference type="RefSeq" id="WP_058941721.1">
    <property type="nucleotide sequence ID" value="NZ_LNSV01000017.1"/>
</dbReference>
<accession>A0A100Y7D5</accession>
<evidence type="ECO:0000313" key="2">
    <source>
        <dbReference type="EMBL" id="KUH39040.1"/>
    </source>
</evidence>
<feature type="compositionally biased region" description="Basic and acidic residues" evidence="1">
    <location>
        <begin position="84"/>
        <end position="105"/>
    </location>
</feature>
<sequence>MTVYEPTRSGLKRLLADIREGVTYYTAAEALHPAGGTETVYREWRFEKRRLLGWCVIGSSRSAEYVLSNEGGIHTSPPAGARPLFDRGGETHLPDPRRAVPEARQKAGARR</sequence>
<evidence type="ECO:0000256" key="1">
    <source>
        <dbReference type="SAM" id="MobiDB-lite"/>
    </source>
</evidence>
<evidence type="ECO:0000313" key="3">
    <source>
        <dbReference type="Proteomes" id="UP000054011"/>
    </source>
</evidence>
<name>A0A100Y7D5_9ACTN</name>
<dbReference type="Proteomes" id="UP000054011">
    <property type="component" value="Unassembled WGS sequence"/>
</dbReference>
<feature type="region of interest" description="Disordered" evidence="1">
    <location>
        <begin position="71"/>
        <end position="111"/>
    </location>
</feature>